<keyword evidence="5" id="KW-1185">Reference proteome</keyword>
<dbReference type="Pfam" id="PF01557">
    <property type="entry name" value="FAA_hydrolase"/>
    <property type="match status" value="1"/>
</dbReference>
<feature type="domain" description="Fumarylacetoacetase-like C-terminal" evidence="3">
    <location>
        <begin position="83"/>
        <end position="295"/>
    </location>
</feature>
<dbReference type="Gene3D" id="3.90.850.10">
    <property type="entry name" value="Fumarylacetoacetase-like, C-terminal domain"/>
    <property type="match status" value="1"/>
</dbReference>
<dbReference type="EMBL" id="FJOG01000038">
    <property type="protein sequence ID" value="CZR66565.1"/>
    <property type="molecule type" value="Genomic_DNA"/>
</dbReference>
<reference evidence="4 5" key="1">
    <citation type="submission" date="2016-03" db="EMBL/GenBank/DDBJ databases">
        <authorList>
            <person name="Ploux O."/>
        </authorList>
    </citation>
    <scope>NUCLEOTIDE SEQUENCE [LARGE SCALE GENOMIC DNA]</scope>
    <source>
        <strain evidence="4 5">UAMH 11012</strain>
    </source>
</reference>
<dbReference type="GO" id="GO:0050163">
    <property type="term" value="F:oxaloacetate tautomerase activity"/>
    <property type="evidence" value="ECO:0007669"/>
    <property type="project" value="UniProtKB-ARBA"/>
</dbReference>
<proteinExistence type="inferred from homology"/>
<keyword evidence="2" id="KW-0479">Metal-binding</keyword>
<dbReference type="SUPFAM" id="SSF56529">
    <property type="entry name" value="FAH"/>
    <property type="match status" value="1"/>
</dbReference>
<comment type="similarity">
    <text evidence="1">Belongs to the FAH family.</text>
</comment>
<evidence type="ECO:0000256" key="2">
    <source>
        <dbReference type="ARBA" id="ARBA00022723"/>
    </source>
</evidence>
<dbReference type="InterPro" id="IPR036663">
    <property type="entry name" value="Fumarylacetoacetase_C_sf"/>
</dbReference>
<dbReference type="Proteomes" id="UP000184330">
    <property type="component" value="Unassembled WGS sequence"/>
</dbReference>
<sequence length="297" mass="32546">MHFERLIRFIDENGDRHFGEPLVSSPEELQERLNKGVLKARALQGLEGGRWLNFEAARPKDPEELLSVKQLIGPLDPEYIPIIRCIGLNYIKHIEEGGRKPPPYPSVFIKPSASTAGWNDDIPIPTLAQNAQLDYEGELAIVIGKDAKDITAENALEYIAGYTTANDISVRKWQRDPAFAGVVPQWCFSKGFDAFCPLGPMIVSPKLLGAADNLPLKTLVNGEVRQDSNTSDLLFGVRKIVSFCSQGTTLQRGSIILTGTPSGVAMGMAIPKWLQHGDVVEVSIGGIGSIKNRIVFQ</sequence>
<organism evidence="4 5">
    <name type="scientific">Phialocephala subalpina</name>
    <dbReference type="NCBI Taxonomy" id="576137"/>
    <lineage>
        <taxon>Eukaryota</taxon>
        <taxon>Fungi</taxon>
        <taxon>Dikarya</taxon>
        <taxon>Ascomycota</taxon>
        <taxon>Pezizomycotina</taxon>
        <taxon>Leotiomycetes</taxon>
        <taxon>Helotiales</taxon>
        <taxon>Mollisiaceae</taxon>
        <taxon>Phialocephala</taxon>
        <taxon>Phialocephala fortinii species complex</taxon>
    </lineage>
</organism>
<evidence type="ECO:0000259" key="3">
    <source>
        <dbReference type="Pfam" id="PF01557"/>
    </source>
</evidence>
<evidence type="ECO:0000256" key="1">
    <source>
        <dbReference type="ARBA" id="ARBA00010211"/>
    </source>
</evidence>
<dbReference type="GO" id="GO:0046872">
    <property type="term" value="F:metal ion binding"/>
    <property type="evidence" value="ECO:0007669"/>
    <property type="project" value="UniProtKB-KW"/>
</dbReference>
<dbReference type="InterPro" id="IPR011234">
    <property type="entry name" value="Fumarylacetoacetase-like_C"/>
</dbReference>
<dbReference type="PANTHER" id="PTHR11820:SF100">
    <property type="entry name" value="FUMARYLACETOACETATE HYDROLASE FAMILY PROTEIN (AFU_ORTHOLOGUE AFUA_4G01490)"/>
    <property type="match status" value="1"/>
</dbReference>
<dbReference type="AlphaFoldDB" id="A0A1L7XNE3"/>
<evidence type="ECO:0000313" key="4">
    <source>
        <dbReference type="EMBL" id="CZR66565.1"/>
    </source>
</evidence>
<name>A0A1L7XNE3_9HELO</name>
<dbReference type="OrthoDB" id="411064at2759"/>
<dbReference type="PANTHER" id="PTHR11820">
    <property type="entry name" value="ACYLPYRUVASE"/>
    <property type="match status" value="1"/>
</dbReference>
<dbReference type="GO" id="GO:0006107">
    <property type="term" value="P:oxaloacetate metabolic process"/>
    <property type="evidence" value="ECO:0007669"/>
    <property type="project" value="UniProtKB-ARBA"/>
</dbReference>
<dbReference type="FunFam" id="3.90.850.10:FF:000002">
    <property type="entry name" value="2-hydroxyhepta-2,4-diene-1,7-dioate isomerase"/>
    <property type="match status" value="1"/>
</dbReference>
<protein>
    <submittedName>
        <fullName evidence="4">Related to bifunctional 4-hydroxyphenylacetate degradation enzyme</fullName>
    </submittedName>
</protein>
<dbReference type="STRING" id="576137.A0A1L7XNE3"/>
<accession>A0A1L7XNE3</accession>
<gene>
    <name evidence="4" type="ORF">PAC_16466</name>
</gene>
<evidence type="ECO:0000313" key="5">
    <source>
        <dbReference type="Proteomes" id="UP000184330"/>
    </source>
</evidence>